<protein>
    <submittedName>
        <fullName evidence="8">Ferrochelatase, protoheme ferro-lyase</fullName>
        <ecNumber evidence="8">4.99.1.1</ecNumber>
    </submittedName>
</protein>
<dbReference type="Gene3D" id="3.40.50.1400">
    <property type="match status" value="2"/>
</dbReference>
<dbReference type="SUPFAM" id="SSF53800">
    <property type="entry name" value="Chelatase"/>
    <property type="match status" value="1"/>
</dbReference>
<dbReference type="PANTHER" id="PTHR11108:SF1">
    <property type="entry name" value="FERROCHELATASE, MITOCHONDRIAL"/>
    <property type="match status" value="1"/>
</dbReference>
<dbReference type="GO" id="GO:0046872">
    <property type="term" value="F:metal ion binding"/>
    <property type="evidence" value="ECO:0007669"/>
    <property type="project" value="UniProtKB-KW"/>
</dbReference>
<organism evidence="8">
    <name type="scientific">hydrothermal vent metagenome</name>
    <dbReference type="NCBI Taxonomy" id="652676"/>
    <lineage>
        <taxon>unclassified sequences</taxon>
        <taxon>metagenomes</taxon>
        <taxon>ecological metagenomes</taxon>
    </lineage>
</organism>
<dbReference type="InterPro" id="IPR033659">
    <property type="entry name" value="Ferrochelatase_N"/>
</dbReference>
<evidence type="ECO:0000256" key="3">
    <source>
        <dbReference type="ARBA" id="ARBA00022723"/>
    </source>
</evidence>
<keyword evidence="2" id="KW-0963">Cytoplasm</keyword>
<keyword evidence="7" id="KW-0627">Porphyrin biosynthesis</keyword>
<evidence type="ECO:0000313" key="8">
    <source>
        <dbReference type="EMBL" id="VAW91715.1"/>
    </source>
</evidence>
<dbReference type="PANTHER" id="PTHR11108">
    <property type="entry name" value="FERROCHELATASE"/>
    <property type="match status" value="1"/>
</dbReference>
<dbReference type="FunFam" id="3.40.50.1400:FF:000002">
    <property type="entry name" value="Ferrochelatase"/>
    <property type="match status" value="1"/>
</dbReference>
<dbReference type="GO" id="GO:0004325">
    <property type="term" value="F:ferrochelatase activity"/>
    <property type="evidence" value="ECO:0007669"/>
    <property type="project" value="InterPro"/>
</dbReference>
<keyword evidence="4" id="KW-0408">Iron</keyword>
<comment type="pathway">
    <text evidence="1">Porphyrin-containing compound metabolism; protoheme biosynthesis.</text>
</comment>
<evidence type="ECO:0000256" key="7">
    <source>
        <dbReference type="ARBA" id="ARBA00023244"/>
    </source>
</evidence>
<dbReference type="Pfam" id="PF00762">
    <property type="entry name" value="Ferrochelatase"/>
    <property type="match status" value="1"/>
</dbReference>
<keyword evidence="6 8" id="KW-0456">Lyase</keyword>
<dbReference type="EC" id="4.99.1.1" evidence="8"/>
<reference evidence="8" key="1">
    <citation type="submission" date="2018-06" db="EMBL/GenBank/DDBJ databases">
        <authorList>
            <person name="Zhirakovskaya E."/>
        </authorList>
    </citation>
    <scope>NUCLEOTIDE SEQUENCE</scope>
</reference>
<evidence type="ECO:0000256" key="1">
    <source>
        <dbReference type="ARBA" id="ARBA00004744"/>
    </source>
</evidence>
<dbReference type="GO" id="GO:0006783">
    <property type="term" value="P:heme biosynthetic process"/>
    <property type="evidence" value="ECO:0007669"/>
    <property type="project" value="UniProtKB-KW"/>
</dbReference>
<evidence type="ECO:0000256" key="6">
    <source>
        <dbReference type="ARBA" id="ARBA00023239"/>
    </source>
</evidence>
<gene>
    <name evidence="8" type="ORF">MNBD_GAMMA23-100</name>
</gene>
<proteinExistence type="inferred from homology"/>
<dbReference type="InterPro" id="IPR019772">
    <property type="entry name" value="Ferrochelatase_AS"/>
</dbReference>
<dbReference type="HAMAP" id="MF_00323">
    <property type="entry name" value="Ferrochelatase"/>
    <property type="match status" value="1"/>
</dbReference>
<dbReference type="EMBL" id="UOFT01000016">
    <property type="protein sequence ID" value="VAW91715.1"/>
    <property type="molecule type" value="Genomic_DNA"/>
</dbReference>
<evidence type="ECO:0000256" key="2">
    <source>
        <dbReference type="ARBA" id="ARBA00022490"/>
    </source>
</evidence>
<evidence type="ECO:0000256" key="4">
    <source>
        <dbReference type="ARBA" id="ARBA00023004"/>
    </source>
</evidence>
<keyword evidence="5" id="KW-0350">Heme biosynthesis</keyword>
<dbReference type="CDD" id="cd00419">
    <property type="entry name" value="Ferrochelatase_C"/>
    <property type="match status" value="1"/>
</dbReference>
<name>A0A3B0ZE62_9ZZZZ</name>
<dbReference type="InterPro" id="IPR033644">
    <property type="entry name" value="Ferrochelatase_C"/>
</dbReference>
<dbReference type="CDD" id="cd03411">
    <property type="entry name" value="Ferrochelatase_N"/>
    <property type="match status" value="1"/>
</dbReference>
<dbReference type="AlphaFoldDB" id="A0A3B0ZE62"/>
<dbReference type="PROSITE" id="PS00534">
    <property type="entry name" value="FERROCHELATASE"/>
    <property type="match status" value="1"/>
</dbReference>
<sequence length="361" mass="41359">MPSDKKTPFNHAQAFKTGVLLVNLGTPDAPTTSAVRRYLDEFLSDPRVIDKPRWLWWFVLHGIILRFRPRKAAHAYQQIWTEKGSPLLTISQQQTRKLQQLFDSKKNNISVALGMRYGKPSIKQALDSLRKDNVDKIVILPLYPQYSATTTASIFDAVAKAFKDWRFLPTIEFINHYHDKPQYIKALADSIRATWQQQTQPEKLLLSFHGLPKSYLAAGDPYFCECQKTARLLAEELQLNEQQWAISFQSRMGVEEWLTPYTDKTLLQWAEQGIKNVHIVCPGFSADCLETLEEINMQNRAIFINAGGENYHYIPALNDADEHIEMMASLVEPQIALWQQQQVATDLDLTRKLAGQLGAKK</sequence>
<dbReference type="UniPathway" id="UPA00252"/>
<dbReference type="InterPro" id="IPR001015">
    <property type="entry name" value="Ferrochelatase"/>
</dbReference>
<evidence type="ECO:0000256" key="5">
    <source>
        <dbReference type="ARBA" id="ARBA00023133"/>
    </source>
</evidence>
<keyword evidence="3" id="KW-0479">Metal-binding</keyword>
<dbReference type="NCBIfam" id="TIGR00109">
    <property type="entry name" value="hemH"/>
    <property type="match status" value="1"/>
</dbReference>
<accession>A0A3B0ZE62</accession>